<organism evidence="2 3">
    <name type="scientific">Litoribacter ruber</name>
    <dbReference type="NCBI Taxonomy" id="702568"/>
    <lineage>
        <taxon>Bacteria</taxon>
        <taxon>Pseudomonadati</taxon>
        <taxon>Bacteroidota</taxon>
        <taxon>Cytophagia</taxon>
        <taxon>Cytophagales</taxon>
        <taxon>Cyclobacteriaceae</taxon>
        <taxon>Litoribacter</taxon>
    </lineage>
</organism>
<reference evidence="2 3" key="1">
    <citation type="submission" date="2021-05" db="EMBL/GenBank/DDBJ databases">
        <authorList>
            <person name="Zhang Z.D."/>
            <person name="Osman G."/>
        </authorList>
    </citation>
    <scope>NUCLEOTIDE SEQUENCE [LARGE SCALE GENOMIC DNA]</scope>
    <source>
        <strain evidence="2 3">KCTC 32217</strain>
    </source>
</reference>
<gene>
    <name evidence="2" type="ORF">KI659_16080</name>
</gene>
<protein>
    <submittedName>
        <fullName evidence="2">RES family NAD+ phosphorylase</fullName>
    </submittedName>
</protein>
<feature type="domain" description="RES" evidence="1">
    <location>
        <begin position="14"/>
        <end position="140"/>
    </location>
</feature>
<proteinExistence type="predicted"/>
<comment type="caution">
    <text evidence="2">The sequence shown here is derived from an EMBL/GenBank/DDBJ whole genome shotgun (WGS) entry which is preliminary data.</text>
</comment>
<keyword evidence="3" id="KW-1185">Reference proteome</keyword>
<sequence>MLVFRLASTKYSRDLSGTGSSLFGGRWNKKGSPVLYTGESREIALLEALVNIPPMVLPEMDMITLQIPSNSIIELKFSDLPPNWRDYPAPSVLAEITEEWIVSKDSLALKVPSAIIDTSHNYIINCAHKLHSKLKIKEVKAFKFDTRLRRG</sequence>
<dbReference type="Proteomes" id="UP001319104">
    <property type="component" value="Unassembled WGS sequence"/>
</dbReference>
<dbReference type="RefSeq" id="WP_213946397.1">
    <property type="nucleotide sequence ID" value="NZ_JAHBGI010000014.1"/>
</dbReference>
<dbReference type="InterPro" id="IPR014914">
    <property type="entry name" value="RES_dom"/>
</dbReference>
<evidence type="ECO:0000259" key="1">
    <source>
        <dbReference type="SMART" id="SM00953"/>
    </source>
</evidence>
<name>A0AAP2CLN9_9BACT</name>
<dbReference type="AlphaFoldDB" id="A0AAP2CLN9"/>
<evidence type="ECO:0000313" key="3">
    <source>
        <dbReference type="Proteomes" id="UP001319104"/>
    </source>
</evidence>
<accession>A0AAP2CLN9</accession>
<dbReference type="Pfam" id="PF08808">
    <property type="entry name" value="RES"/>
    <property type="match status" value="1"/>
</dbReference>
<dbReference type="SMART" id="SM00953">
    <property type="entry name" value="RES"/>
    <property type="match status" value="1"/>
</dbReference>
<dbReference type="EMBL" id="JAHCMY010000014">
    <property type="protein sequence ID" value="MBS9525536.1"/>
    <property type="molecule type" value="Genomic_DNA"/>
</dbReference>
<evidence type="ECO:0000313" key="2">
    <source>
        <dbReference type="EMBL" id="MBS9525536.1"/>
    </source>
</evidence>